<dbReference type="Gene3D" id="3.40.630.30">
    <property type="match status" value="1"/>
</dbReference>
<dbReference type="KEGG" id="lri:NCTC12151_01552"/>
<feature type="domain" description="N-acetyltransferase" evidence="1">
    <location>
        <begin position="1"/>
        <end position="144"/>
    </location>
</feature>
<dbReference type="InterPro" id="IPR000182">
    <property type="entry name" value="GNAT_dom"/>
</dbReference>
<dbReference type="PROSITE" id="PS51186">
    <property type="entry name" value="GNAT"/>
    <property type="match status" value="1"/>
</dbReference>
<dbReference type="AlphaFoldDB" id="A0A2X4UZQ6"/>
<gene>
    <name evidence="2" type="ORF">NCTC12151_01552</name>
</gene>
<dbReference type="RefSeq" id="WP_111740114.1">
    <property type="nucleotide sequence ID" value="NZ_LR698987.1"/>
</dbReference>
<organism evidence="2 3">
    <name type="scientific">Leminorella richardii</name>
    <dbReference type="NCBI Taxonomy" id="158841"/>
    <lineage>
        <taxon>Bacteria</taxon>
        <taxon>Pseudomonadati</taxon>
        <taxon>Pseudomonadota</taxon>
        <taxon>Gammaproteobacteria</taxon>
        <taxon>Enterobacterales</taxon>
        <taxon>Budviciaceae</taxon>
        <taxon>Leminorella</taxon>
    </lineage>
</organism>
<dbReference type="OrthoDB" id="9127144at2"/>
<accession>A0A2X4UZQ6</accession>
<name>A0A2X4UZQ6_9GAMM</name>
<dbReference type="InterPro" id="IPR016181">
    <property type="entry name" value="Acyl_CoA_acyltransferase"/>
</dbReference>
<evidence type="ECO:0000259" key="1">
    <source>
        <dbReference type="PROSITE" id="PS51186"/>
    </source>
</evidence>
<protein>
    <submittedName>
        <fullName evidence="2">Ribosomal-protein-alanine acetyltransferase</fullName>
    </submittedName>
</protein>
<reference evidence="2 3" key="1">
    <citation type="submission" date="2018-06" db="EMBL/GenBank/DDBJ databases">
        <authorList>
            <consortium name="Pathogen Informatics"/>
            <person name="Doyle S."/>
        </authorList>
    </citation>
    <scope>NUCLEOTIDE SEQUENCE [LARGE SCALE GENOMIC DNA]</scope>
    <source>
        <strain evidence="2 3">NCTC12151</strain>
    </source>
</reference>
<evidence type="ECO:0000313" key="3">
    <source>
        <dbReference type="Proteomes" id="UP000249005"/>
    </source>
</evidence>
<keyword evidence="2" id="KW-0808">Transferase</keyword>
<evidence type="ECO:0000313" key="2">
    <source>
        <dbReference type="EMBL" id="SQI40102.1"/>
    </source>
</evidence>
<dbReference type="Pfam" id="PF00583">
    <property type="entry name" value="Acetyltransf_1"/>
    <property type="match status" value="1"/>
</dbReference>
<keyword evidence="3" id="KW-1185">Reference proteome</keyword>
<dbReference type="CDD" id="cd04301">
    <property type="entry name" value="NAT_SF"/>
    <property type="match status" value="1"/>
</dbReference>
<sequence length="174" mass="20507">MNVTRITRTDDPLFVPFRELYLRAFPKFEQRTFEHQAKGLTADSHFLYVYQEGETFIGFVIYWSFDDYIYIEHYAISDAVRGKGYGSRLLTELVAKTEKTVILEIDPVVDEVSTKRLRFYRGLGFIENDYDHVHPPYRPEFNGHALKVLSHGRTLSPEEYQRFCQDLSHVVMVK</sequence>
<proteinExistence type="predicted"/>
<dbReference type="EMBL" id="LS483470">
    <property type="protein sequence ID" value="SQI40102.1"/>
    <property type="molecule type" value="Genomic_DNA"/>
</dbReference>
<dbReference type="GO" id="GO:0016747">
    <property type="term" value="F:acyltransferase activity, transferring groups other than amino-acyl groups"/>
    <property type="evidence" value="ECO:0007669"/>
    <property type="project" value="InterPro"/>
</dbReference>
<dbReference type="Proteomes" id="UP000249005">
    <property type="component" value="Chromosome 1"/>
</dbReference>
<dbReference type="SUPFAM" id="SSF55729">
    <property type="entry name" value="Acyl-CoA N-acyltransferases (Nat)"/>
    <property type="match status" value="1"/>
</dbReference>